<gene>
    <name evidence="2" type="ORF">LR394_15625</name>
</gene>
<feature type="compositionally biased region" description="Basic and acidic residues" evidence="1">
    <location>
        <begin position="216"/>
        <end position="236"/>
    </location>
</feature>
<evidence type="ECO:0000313" key="3">
    <source>
        <dbReference type="Proteomes" id="UP001138997"/>
    </source>
</evidence>
<comment type="caution">
    <text evidence="2">The sequence shown here is derived from an EMBL/GenBank/DDBJ whole genome shotgun (WGS) entry which is preliminary data.</text>
</comment>
<organism evidence="2 3">
    <name type="scientific">Kineosporia babensis</name>
    <dbReference type="NCBI Taxonomy" id="499548"/>
    <lineage>
        <taxon>Bacteria</taxon>
        <taxon>Bacillati</taxon>
        <taxon>Actinomycetota</taxon>
        <taxon>Actinomycetes</taxon>
        <taxon>Kineosporiales</taxon>
        <taxon>Kineosporiaceae</taxon>
        <taxon>Kineosporia</taxon>
    </lineage>
</organism>
<feature type="region of interest" description="Disordered" evidence="1">
    <location>
        <begin position="208"/>
        <end position="236"/>
    </location>
</feature>
<dbReference type="RefSeq" id="WP_231442440.1">
    <property type="nucleotide sequence ID" value="NZ_JAJOMB010000007.1"/>
</dbReference>
<dbReference type="EMBL" id="JAJOMB010000007">
    <property type="protein sequence ID" value="MCD5312337.1"/>
    <property type="molecule type" value="Genomic_DNA"/>
</dbReference>
<dbReference type="AlphaFoldDB" id="A0A9X1NCB8"/>
<evidence type="ECO:0000313" key="2">
    <source>
        <dbReference type="EMBL" id="MCD5312337.1"/>
    </source>
</evidence>
<name>A0A9X1NCB8_9ACTN</name>
<keyword evidence="3" id="KW-1185">Reference proteome</keyword>
<dbReference type="Proteomes" id="UP001138997">
    <property type="component" value="Unassembled WGS sequence"/>
</dbReference>
<sequence>MTDLDFRAGDVLEISCPFTETIVNGVSLAHVSVRWPWWRRDPDSKGMIWDGDVAIDRRTAPDAGGLFCTEPSADVLKPGSACRVGIPVTIVHVTQVQWFDPLLETGYLPRPNREIGVLRQGVSEDRHMLEQEAFLNPDDEIPYRIKRLFRPYAFVEIGDEMADSLGRAWHFSGVWEIGALDGQGGVPGWPLALLADRHGVAGSERCERVAAGTRTGSHESEIDRWRDAAQAEPPHR</sequence>
<evidence type="ECO:0000256" key="1">
    <source>
        <dbReference type="SAM" id="MobiDB-lite"/>
    </source>
</evidence>
<accession>A0A9X1NCB8</accession>
<protein>
    <submittedName>
        <fullName evidence="2">Uncharacterized protein</fullName>
    </submittedName>
</protein>
<proteinExistence type="predicted"/>
<reference evidence="2" key="1">
    <citation type="submission" date="2021-11" db="EMBL/GenBank/DDBJ databases">
        <title>Streptomyces corallinus and Kineosporia corallina sp. nov., two new coral-derived marine actinobacteria.</title>
        <authorList>
            <person name="Buangrab K."/>
            <person name="Sutthacheep M."/>
            <person name="Yeemin T."/>
            <person name="Harunari E."/>
            <person name="Igarashi Y."/>
            <person name="Sripreechasak P."/>
            <person name="Kanchanasin P."/>
            <person name="Tanasupawat S."/>
            <person name="Phongsopitanun W."/>
        </authorList>
    </citation>
    <scope>NUCLEOTIDE SEQUENCE</scope>
    <source>
        <strain evidence="2">JCM 31032</strain>
    </source>
</reference>